<comment type="caution">
    <text evidence="1">The sequence shown here is derived from an EMBL/GenBank/DDBJ whole genome shotgun (WGS) entry which is preliminary data.</text>
</comment>
<dbReference type="InterPro" id="IPR036866">
    <property type="entry name" value="RibonucZ/Hydroxyglut_hydro"/>
</dbReference>
<dbReference type="PANTHER" id="PTHR36839:SF1">
    <property type="entry name" value="METALLO-BETA-LACTAMASE FAMILY PROTEIN (AFU_ORTHOLOGUE AFUA_5G12770)"/>
    <property type="match status" value="1"/>
</dbReference>
<dbReference type="AlphaFoldDB" id="A0A2S6IEQ5"/>
<dbReference type="SUPFAM" id="SSF56281">
    <property type="entry name" value="Metallo-hydrolase/oxidoreductase"/>
    <property type="match status" value="1"/>
</dbReference>
<proteinExistence type="predicted"/>
<organism evidence="1 2">
    <name type="scientific">Kineococcus xinjiangensis</name>
    <dbReference type="NCBI Taxonomy" id="512762"/>
    <lineage>
        <taxon>Bacteria</taxon>
        <taxon>Bacillati</taxon>
        <taxon>Actinomycetota</taxon>
        <taxon>Actinomycetes</taxon>
        <taxon>Kineosporiales</taxon>
        <taxon>Kineosporiaceae</taxon>
        <taxon>Kineococcus</taxon>
    </lineage>
</organism>
<dbReference type="Proteomes" id="UP000239485">
    <property type="component" value="Unassembled WGS sequence"/>
</dbReference>
<protein>
    <submittedName>
        <fullName evidence="1">Uncharacterized protein</fullName>
    </submittedName>
</protein>
<evidence type="ECO:0000313" key="2">
    <source>
        <dbReference type="Proteomes" id="UP000239485"/>
    </source>
</evidence>
<accession>A0A2S6IEQ5</accession>
<evidence type="ECO:0000313" key="1">
    <source>
        <dbReference type="EMBL" id="PPK92704.1"/>
    </source>
</evidence>
<sequence>MPVLVASADRAWIRRPDPAIRLWAGTYPVLPGVTLVQCGGHFAGSAVAHWNAGADGRGALLTGDTLAIGADRASVTAMRSYVNRIPLPARAIRRILDALAPYRYDRIHGAFGVIDSDAEAVVDRSLHRYIAWVNGDIPDEPRR</sequence>
<dbReference type="PANTHER" id="PTHR36839">
    <property type="entry name" value="METALLO-BETA-LACTAMASE FAMILY PROTEIN (AFU_ORTHOLOGUE AFUA_5G12770)"/>
    <property type="match status" value="1"/>
</dbReference>
<dbReference type="EMBL" id="PTJD01000013">
    <property type="protein sequence ID" value="PPK92704.1"/>
    <property type="molecule type" value="Genomic_DNA"/>
</dbReference>
<name>A0A2S6IEQ5_9ACTN</name>
<keyword evidence="2" id="KW-1185">Reference proteome</keyword>
<reference evidence="1 2" key="1">
    <citation type="submission" date="2018-02" db="EMBL/GenBank/DDBJ databases">
        <title>Genomic Encyclopedia of Archaeal and Bacterial Type Strains, Phase II (KMG-II): from individual species to whole genera.</title>
        <authorList>
            <person name="Goeker M."/>
        </authorList>
    </citation>
    <scope>NUCLEOTIDE SEQUENCE [LARGE SCALE GENOMIC DNA]</scope>
    <source>
        <strain evidence="1 2">DSM 22857</strain>
    </source>
</reference>
<gene>
    <name evidence="1" type="ORF">CLV92_113133</name>
</gene>
<dbReference type="Gene3D" id="3.60.15.10">
    <property type="entry name" value="Ribonuclease Z/Hydroxyacylglutathione hydrolase-like"/>
    <property type="match status" value="1"/>
</dbReference>